<feature type="transmembrane region" description="Helical" evidence="3">
    <location>
        <begin position="338"/>
        <end position="360"/>
    </location>
</feature>
<evidence type="ECO:0000313" key="6">
    <source>
        <dbReference type="RefSeq" id="XP_023159923.2"/>
    </source>
</evidence>
<keyword evidence="3" id="KW-0812">Transmembrane</keyword>
<dbReference type="PANTHER" id="PTHR11360:SF286">
    <property type="entry name" value="GH22266P"/>
    <property type="match status" value="1"/>
</dbReference>
<feature type="compositionally biased region" description="Polar residues" evidence="2">
    <location>
        <begin position="25"/>
        <end position="36"/>
    </location>
</feature>
<evidence type="ECO:0000259" key="4">
    <source>
        <dbReference type="PROSITE" id="PS50850"/>
    </source>
</evidence>
<dbReference type="Proteomes" id="UP000504633">
    <property type="component" value="Unplaced"/>
</dbReference>
<protein>
    <submittedName>
        <fullName evidence="6">Uncharacterized protein LOC111592122 isoform X1</fullName>
    </submittedName>
</protein>
<proteinExistence type="predicted"/>
<dbReference type="Pfam" id="PF07690">
    <property type="entry name" value="MFS_1"/>
    <property type="match status" value="1"/>
</dbReference>
<feature type="transmembrane region" description="Helical" evidence="3">
    <location>
        <begin position="761"/>
        <end position="785"/>
    </location>
</feature>
<feature type="compositionally biased region" description="Basic and acidic residues" evidence="2">
    <location>
        <begin position="175"/>
        <end position="186"/>
    </location>
</feature>
<feature type="transmembrane region" description="Helical" evidence="3">
    <location>
        <begin position="700"/>
        <end position="720"/>
    </location>
</feature>
<feature type="transmembrane region" description="Helical" evidence="3">
    <location>
        <begin position="372"/>
        <end position="391"/>
    </location>
</feature>
<dbReference type="PROSITE" id="PS50850">
    <property type="entry name" value="MFS"/>
    <property type="match status" value="1"/>
</dbReference>
<feature type="transmembrane region" description="Helical" evidence="3">
    <location>
        <begin position="285"/>
        <end position="307"/>
    </location>
</feature>
<evidence type="ECO:0000256" key="3">
    <source>
        <dbReference type="SAM" id="Phobius"/>
    </source>
</evidence>
<dbReference type="InterPro" id="IPR050327">
    <property type="entry name" value="Proton-linked_MCT"/>
</dbReference>
<dbReference type="GeneID" id="111592122"/>
<feature type="region of interest" description="Disordered" evidence="2">
    <location>
        <begin position="77"/>
        <end position="115"/>
    </location>
</feature>
<keyword evidence="5" id="KW-1185">Reference proteome</keyword>
<sequence length="830" mass="91474">MSRKRSQGSRGRATHRASYEEEVESSPQAMTVSTTAAEMVPTDAEDRSTSERQQELPMIPPTSVILVAAATPTEINDAEANTDPVGNAKRGVNDNAKGAQRIVHSQGVQTRRSSSISDFYDREEPLITNKTKVYKKRAAIPNPAANESDDSILGQAAAPFGPNNAYTLPTNDVTDSPRSDSSDRAKISQSTSSVNYTSSGTIIITEGELMELDAIDFQLGNLPPRFRLQSGLAFIYMAIPPDGGFGWVVLVLSFLSQLIVDGIVFSIGILLPAMEKDFQVHTSEVALLASIQIGCYFMGGAFSSALINSYGFRPVAMLGVVISALALTAASFSPNLTVMIIVYSVIVAAGGPGLSMIWVSSQLIIGFYFERYRALASGFSCSGAGAGILIFSITNNLLEQQIGWRNTVRCQAVFIFLLFFVTLAYLEVKPSPVGVVHRFPDLSSSSSEYYGNFYVHNFLSEDLSTRRSHPVLDTFEPNKKMTKRKRCTNFICPCCAKLDDDAKADSPEVNYVVRPDPMQRDDLFYTGPIDYDKPHHREQFDGKELELVGTETHLQSAAYGLHNIHNYNSTSESSEWNSASEGHIGSHPNTHRYPASPISLQHKRFITRKSKNRCWIHRKIIKAMNRLFDTHLLKSFEFRVLLASAFFYPMGFNIPFLYSKMRTTIPIKYAQMIGPAIGTSNLVMRILCGFVAYKLRNWTNYICGGGMVLGGMVVFISAFFGSDLVWFQLFYGLCYGVAPAVYATLRAIIYVRYLGLSRLTTAFGITSLVMGAGVFLGTSLGGVMVEKTGGFMAAFIFSGLCIILSGMLKLILPLLIKYRNKRFKKNTGFV</sequence>
<gene>
    <name evidence="6" type="primary">LOC111592122</name>
</gene>
<evidence type="ECO:0000256" key="1">
    <source>
        <dbReference type="ARBA" id="ARBA00004141"/>
    </source>
</evidence>
<dbReference type="InterPro" id="IPR020846">
    <property type="entry name" value="MFS_dom"/>
</dbReference>
<accession>A0A6J1L0T7</accession>
<feature type="transmembrane region" description="Helical" evidence="3">
    <location>
        <begin position="245"/>
        <end position="273"/>
    </location>
</feature>
<dbReference type="InterPro" id="IPR036259">
    <property type="entry name" value="MFS_trans_sf"/>
</dbReference>
<feature type="transmembrane region" description="Helical" evidence="3">
    <location>
        <begin position="640"/>
        <end position="658"/>
    </location>
</feature>
<dbReference type="KEGG" id="dhe:111592122"/>
<dbReference type="SUPFAM" id="SSF103473">
    <property type="entry name" value="MFS general substrate transporter"/>
    <property type="match status" value="1"/>
</dbReference>
<comment type="subcellular location">
    <subcellularLocation>
        <location evidence="1">Membrane</location>
        <topology evidence="1">Multi-pass membrane protein</topology>
    </subcellularLocation>
</comment>
<feature type="compositionally biased region" description="Basic residues" evidence="2">
    <location>
        <begin position="1"/>
        <end position="15"/>
    </location>
</feature>
<dbReference type="AlphaFoldDB" id="A0A6J1L0T7"/>
<feature type="transmembrane region" description="Helical" evidence="3">
    <location>
        <begin position="314"/>
        <end position="332"/>
    </location>
</feature>
<reference evidence="6" key="1">
    <citation type="submission" date="2025-08" db="UniProtKB">
        <authorList>
            <consortium name="RefSeq"/>
        </authorList>
    </citation>
    <scope>IDENTIFICATION</scope>
    <source>
        <strain evidence="6">15085-1641.00</strain>
        <tissue evidence="6">Whole body</tissue>
    </source>
</reference>
<dbReference type="GO" id="GO:0008028">
    <property type="term" value="F:monocarboxylic acid transmembrane transporter activity"/>
    <property type="evidence" value="ECO:0007669"/>
    <property type="project" value="TreeGrafter"/>
</dbReference>
<feature type="compositionally biased region" description="Polar residues" evidence="2">
    <location>
        <begin position="164"/>
        <end position="174"/>
    </location>
</feature>
<dbReference type="RefSeq" id="XP_023159923.2">
    <property type="nucleotide sequence ID" value="XM_023304155.2"/>
</dbReference>
<evidence type="ECO:0000256" key="2">
    <source>
        <dbReference type="SAM" id="MobiDB-lite"/>
    </source>
</evidence>
<keyword evidence="3" id="KW-0472">Membrane</keyword>
<evidence type="ECO:0000313" key="5">
    <source>
        <dbReference type="Proteomes" id="UP000504633"/>
    </source>
</evidence>
<dbReference type="InterPro" id="IPR011701">
    <property type="entry name" value="MFS"/>
</dbReference>
<feature type="domain" description="Major facilitator superfamily (MFS) profile" evidence="4">
    <location>
        <begin position="249"/>
        <end position="817"/>
    </location>
</feature>
<feature type="region of interest" description="Disordered" evidence="2">
    <location>
        <begin position="1"/>
        <end position="55"/>
    </location>
</feature>
<dbReference type="Gene3D" id="1.20.1250.20">
    <property type="entry name" value="MFS general substrate transporter like domains"/>
    <property type="match status" value="2"/>
</dbReference>
<feature type="transmembrane region" description="Helical" evidence="3">
    <location>
        <begin position="411"/>
        <end position="428"/>
    </location>
</feature>
<dbReference type="OrthoDB" id="6509908at2759"/>
<organism evidence="5 6">
    <name type="scientific">Drosophila hydei</name>
    <name type="common">Fruit fly</name>
    <dbReference type="NCBI Taxonomy" id="7224"/>
    <lineage>
        <taxon>Eukaryota</taxon>
        <taxon>Metazoa</taxon>
        <taxon>Ecdysozoa</taxon>
        <taxon>Arthropoda</taxon>
        <taxon>Hexapoda</taxon>
        <taxon>Insecta</taxon>
        <taxon>Pterygota</taxon>
        <taxon>Neoptera</taxon>
        <taxon>Endopterygota</taxon>
        <taxon>Diptera</taxon>
        <taxon>Brachycera</taxon>
        <taxon>Muscomorpha</taxon>
        <taxon>Ephydroidea</taxon>
        <taxon>Drosophilidae</taxon>
        <taxon>Drosophila</taxon>
    </lineage>
</organism>
<feature type="region of interest" description="Disordered" evidence="2">
    <location>
        <begin position="163"/>
        <end position="192"/>
    </location>
</feature>
<name>A0A6J1L0T7_DROHY</name>
<feature type="transmembrane region" description="Helical" evidence="3">
    <location>
        <begin position="670"/>
        <end position="693"/>
    </location>
</feature>
<feature type="compositionally biased region" description="Basic and acidic residues" evidence="2">
    <location>
        <begin position="44"/>
        <end position="54"/>
    </location>
</feature>
<feature type="transmembrane region" description="Helical" evidence="3">
    <location>
        <begin position="726"/>
        <end position="749"/>
    </location>
</feature>
<dbReference type="PANTHER" id="PTHR11360">
    <property type="entry name" value="MONOCARBOXYLATE TRANSPORTER"/>
    <property type="match status" value="1"/>
</dbReference>
<feature type="compositionally biased region" description="Polar residues" evidence="2">
    <location>
        <begin position="106"/>
        <end position="115"/>
    </location>
</feature>
<dbReference type="GO" id="GO:0016020">
    <property type="term" value="C:membrane"/>
    <property type="evidence" value="ECO:0007669"/>
    <property type="project" value="UniProtKB-SubCell"/>
</dbReference>
<feature type="transmembrane region" description="Helical" evidence="3">
    <location>
        <begin position="791"/>
        <end position="816"/>
    </location>
</feature>
<keyword evidence="3" id="KW-1133">Transmembrane helix</keyword>